<feature type="transmembrane region" description="Helical" evidence="1">
    <location>
        <begin position="77"/>
        <end position="104"/>
    </location>
</feature>
<dbReference type="OrthoDB" id="3405989at2"/>
<feature type="transmembrane region" description="Helical" evidence="1">
    <location>
        <begin position="125"/>
        <end position="141"/>
    </location>
</feature>
<protein>
    <recommendedName>
        <fullName evidence="4">DUF1772 domain-containing protein</fullName>
    </recommendedName>
</protein>
<reference evidence="2 3" key="1">
    <citation type="submission" date="2019-01" db="EMBL/GenBank/DDBJ databases">
        <title>Novel species of Nocardioides.</title>
        <authorList>
            <person name="Liu Q."/>
            <person name="Xin Y.-H."/>
        </authorList>
    </citation>
    <scope>NUCLEOTIDE SEQUENCE [LARGE SCALE GENOMIC DNA]</scope>
    <source>
        <strain evidence="2 3">HLT3-15</strain>
    </source>
</reference>
<name>A0A4Q2RM93_9ACTN</name>
<keyword evidence="3" id="KW-1185">Reference proteome</keyword>
<accession>A0A4Q2RM93</accession>
<dbReference type="EMBL" id="SDWS01000007">
    <property type="protein sequence ID" value="RYB89476.1"/>
    <property type="molecule type" value="Genomic_DNA"/>
</dbReference>
<organism evidence="2 3">
    <name type="scientific">Nocardioides glacieisoli</name>
    <dbReference type="NCBI Taxonomy" id="1168730"/>
    <lineage>
        <taxon>Bacteria</taxon>
        <taxon>Bacillati</taxon>
        <taxon>Actinomycetota</taxon>
        <taxon>Actinomycetes</taxon>
        <taxon>Propionibacteriales</taxon>
        <taxon>Nocardioidaceae</taxon>
        <taxon>Nocardioides</taxon>
    </lineage>
</organism>
<dbReference type="Proteomes" id="UP000291838">
    <property type="component" value="Unassembled WGS sequence"/>
</dbReference>
<dbReference type="RefSeq" id="WP_129477593.1">
    <property type="nucleotide sequence ID" value="NZ_SDWS01000007.1"/>
</dbReference>
<keyword evidence="1" id="KW-0812">Transmembrane</keyword>
<keyword evidence="1" id="KW-0472">Membrane</keyword>
<evidence type="ECO:0008006" key="4">
    <source>
        <dbReference type="Google" id="ProtNLM"/>
    </source>
</evidence>
<evidence type="ECO:0000313" key="3">
    <source>
        <dbReference type="Proteomes" id="UP000291838"/>
    </source>
</evidence>
<feature type="transmembrane region" description="Helical" evidence="1">
    <location>
        <begin position="6"/>
        <end position="32"/>
    </location>
</feature>
<evidence type="ECO:0000313" key="2">
    <source>
        <dbReference type="EMBL" id="RYB89476.1"/>
    </source>
</evidence>
<evidence type="ECO:0000256" key="1">
    <source>
        <dbReference type="SAM" id="Phobius"/>
    </source>
</evidence>
<dbReference type="AlphaFoldDB" id="A0A4Q2RM93"/>
<keyword evidence="1" id="KW-1133">Transmembrane helix</keyword>
<comment type="caution">
    <text evidence="2">The sequence shown here is derived from an EMBL/GenBank/DDBJ whole genome shotgun (WGS) entry which is preliminary data.</text>
</comment>
<gene>
    <name evidence="2" type="ORF">EUA06_16030</name>
</gene>
<proteinExistence type="predicted"/>
<feature type="transmembrane region" description="Helical" evidence="1">
    <location>
        <begin position="53"/>
        <end position="71"/>
    </location>
</feature>
<sequence length="142" mass="14565">MSLADPAPWLLLVAGAHLGFQLTVDLVVYPALGEVGPEGWASAHAGHSRRITPVVALVYVPLVLVLGWVAVADPRDVGTWVALAGGLVSVGATAAVAAPIHGRLSSVDADEREVLLDRLGRADRVRTLGAVVCVVGALLLVG</sequence>